<protein>
    <submittedName>
        <fullName evidence="2">RNHCP domain-containing protein</fullName>
    </submittedName>
</protein>
<organism evidence="2 3">
    <name type="scientific">Deinococcus irradiatisoli</name>
    <dbReference type="NCBI Taxonomy" id="2202254"/>
    <lineage>
        <taxon>Bacteria</taxon>
        <taxon>Thermotogati</taxon>
        <taxon>Deinococcota</taxon>
        <taxon>Deinococci</taxon>
        <taxon>Deinococcales</taxon>
        <taxon>Deinococcaceae</taxon>
        <taxon>Deinococcus</taxon>
    </lineage>
</organism>
<feature type="domain" description="RNHCP" evidence="1">
    <location>
        <begin position="13"/>
        <end position="96"/>
    </location>
</feature>
<evidence type="ECO:0000313" key="2">
    <source>
        <dbReference type="EMBL" id="AWN23766.1"/>
    </source>
</evidence>
<dbReference type="Pfam" id="PF12647">
    <property type="entry name" value="RNHCP"/>
    <property type="match status" value="1"/>
</dbReference>
<evidence type="ECO:0000313" key="3">
    <source>
        <dbReference type="Proteomes" id="UP000245368"/>
    </source>
</evidence>
<dbReference type="Proteomes" id="UP000245368">
    <property type="component" value="Chromosome"/>
</dbReference>
<proteinExistence type="predicted"/>
<dbReference type="InterPro" id="IPR024439">
    <property type="entry name" value="RNHCP"/>
</dbReference>
<dbReference type="RefSeq" id="WP_109827494.1">
    <property type="nucleotide sequence ID" value="NZ_CP029494.1"/>
</dbReference>
<gene>
    <name evidence="2" type="ORF">DKM44_11440</name>
</gene>
<evidence type="ECO:0000259" key="1">
    <source>
        <dbReference type="Pfam" id="PF12647"/>
    </source>
</evidence>
<reference evidence="2 3" key="1">
    <citation type="submission" date="2018-05" db="EMBL/GenBank/DDBJ databases">
        <title>Complete Genome Sequence of Deinococcus sp. strain 17bor-2.</title>
        <authorList>
            <person name="Srinivasan S."/>
        </authorList>
    </citation>
    <scope>NUCLEOTIDE SEQUENCE [LARGE SCALE GENOMIC DNA]</scope>
    <source>
        <strain evidence="2 3">17bor-2</strain>
    </source>
</reference>
<dbReference type="EMBL" id="CP029494">
    <property type="protein sequence ID" value="AWN23766.1"/>
    <property type="molecule type" value="Genomic_DNA"/>
</dbReference>
<dbReference type="OrthoDB" id="9809485at2"/>
<name>A0A2Z3JID8_9DEIO</name>
<dbReference type="KEGG" id="dez:DKM44_11440"/>
<sequence>MTGRRFTVAGTNTAFTCAHCGLEVWPLSNGSVRNHCPGCLYSLHLDVFPGDRAANCGGLLEPLAVEQHPKKGWMIVHRCQQCGYVGRNKAALDDPRQPDSFEALLAVSARPRG</sequence>
<dbReference type="AlphaFoldDB" id="A0A2Z3JID8"/>
<keyword evidence="3" id="KW-1185">Reference proteome</keyword>
<accession>A0A2Z3JID8</accession>